<dbReference type="Pfam" id="PF18509">
    <property type="entry name" value="MCR"/>
    <property type="match status" value="1"/>
</dbReference>
<dbReference type="Proteomes" id="UP000231658">
    <property type="component" value="Unassembled WGS sequence"/>
</dbReference>
<keyword evidence="7 11" id="KW-1133">Transmembrane helix</keyword>
<dbReference type="InterPro" id="IPR058837">
    <property type="entry name" value="MamS_MamX_dom"/>
</dbReference>
<keyword evidence="6" id="KW-0479">Metal-binding</keyword>
<dbReference type="NCBIfam" id="NF040996">
    <property type="entry name" value="MamX"/>
    <property type="match status" value="1"/>
</dbReference>
<evidence type="ECO:0000256" key="3">
    <source>
        <dbReference type="ARBA" id="ARBA00022591"/>
    </source>
</evidence>
<comment type="subcellular location">
    <subcellularLocation>
        <location evidence="2">Magnetosome membrane</location>
        <topology evidence="2">Single-pass membrane protein</topology>
    </subcellularLocation>
</comment>
<evidence type="ECO:0000256" key="2">
    <source>
        <dbReference type="ARBA" id="ARBA00004206"/>
    </source>
</evidence>
<evidence type="ECO:0000313" key="14">
    <source>
        <dbReference type="EMBL" id="SCA56600.1"/>
    </source>
</evidence>
<evidence type="ECO:0000256" key="5">
    <source>
        <dbReference type="ARBA" id="ARBA00022692"/>
    </source>
</evidence>
<dbReference type="InterPro" id="IPR036280">
    <property type="entry name" value="Multihaem_cyt_sf"/>
</dbReference>
<proteinExistence type="predicted"/>
<evidence type="ECO:0000256" key="1">
    <source>
        <dbReference type="ARBA" id="ARBA00001971"/>
    </source>
</evidence>
<evidence type="ECO:0000256" key="4">
    <source>
        <dbReference type="ARBA" id="ARBA00022617"/>
    </source>
</evidence>
<feature type="transmembrane region" description="Helical" evidence="11">
    <location>
        <begin position="12"/>
        <end position="29"/>
    </location>
</feature>
<dbReference type="Pfam" id="PF26390">
    <property type="entry name" value="MamS_MamX"/>
    <property type="match status" value="1"/>
</dbReference>
<feature type="domain" description="Magnetosome protein MamS/MamX" evidence="13">
    <location>
        <begin position="160"/>
        <end position="245"/>
    </location>
</feature>
<dbReference type="InterPro" id="IPR040963">
    <property type="entry name" value="MCR"/>
</dbReference>
<evidence type="ECO:0000256" key="9">
    <source>
        <dbReference type="ARBA" id="ARBA00023136"/>
    </source>
</evidence>
<keyword evidence="10" id="KW-1281">Magnetosome</keyword>
<dbReference type="Gene3D" id="2.30.42.60">
    <property type="match status" value="1"/>
</dbReference>
<dbReference type="AlphaFoldDB" id="A0A1C3RH47"/>
<dbReference type="GO" id="GO:0046872">
    <property type="term" value="F:metal ion binding"/>
    <property type="evidence" value="ECO:0007669"/>
    <property type="project" value="UniProtKB-KW"/>
</dbReference>
<evidence type="ECO:0000256" key="10">
    <source>
        <dbReference type="ARBA" id="ARBA00023178"/>
    </source>
</evidence>
<keyword evidence="15" id="KW-1185">Reference proteome</keyword>
<name>A0A1C3RH47_9PROT</name>
<dbReference type="SUPFAM" id="SSF48695">
    <property type="entry name" value="Multiheme cytochromes"/>
    <property type="match status" value="1"/>
</dbReference>
<dbReference type="EMBL" id="FLYE01000018">
    <property type="protein sequence ID" value="SCA56600.1"/>
    <property type="molecule type" value="Genomic_DNA"/>
</dbReference>
<feature type="domain" description="Magnetochrome" evidence="12">
    <location>
        <begin position="43"/>
        <end position="70"/>
    </location>
</feature>
<evidence type="ECO:0000259" key="12">
    <source>
        <dbReference type="Pfam" id="PF18509"/>
    </source>
</evidence>
<evidence type="ECO:0000256" key="7">
    <source>
        <dbReference type="ARBA" id="ARBA00022989"/>
    </source>
</evidence>
<evidence type="ECO:0000259" key="13">
    <source>
        <dbReference type="Pfam" id="PF26390"/>
    </source>
</evidence>
<comment type="cofactor">
    <cofactor evidence="1">
        <name>heme</name>
        <dbReference type="ChEBI" id="CHEBI:30413"/>
    </cofactor>
</comment>
<dbReference type="GO" id="GO:0110146">
    <property type="term" value="C:magnetosome membrane"/>
    <property type="evidence" value="ECO:0007669"/>
    <property type="project" value="UniProtKB-SubCell"/>
</dbReference>
<gene>
    <name evidence="14" type="primary">mamX</name>
    <name evidence="14" type="ORF">MTBPR1_250003</name>
</gene>
<evidence type="ECO:0000256" key="8">
    <source>
        <dbReference type="ARBA" id="ARBA00023004"/>
    </source>
</evidence>
<evidence type="ECO:0000256" key="11">
    <source>
        <dbReference type="SAM" id="Phobius"/>
    </source>
</evidence>
<sequence>MKYIPHSVAEWVMALGIAFSLGIFFVAVVEDNPWEDHSYEDAPPITLGTPAPHTDGKEKMTCSTCHAILPPDPNQSKDFRIPILVGAPSPHGDERDQQPCGNCHRYVNNLQENVTAPKGGAVGVTAAMQTGQRDVKKKPSLRFPPKAKPLDKEAHEVFTFFRFQGKVTRVFPRNPKIDPGNVTVLVDNGIKQPMWIDLAPYWFLKSEDCRIFKGMFIKGQAAADDPQNRSELAYATTIGVNGKSCFIRNSHLTGLWDPTAMMVE</sequence>
<keyword evidence="8" id="KW-0408">Iron</keyword>
<evidence type="ECO:0000256" key="6">
    <source>
        <dbReference type="ARBA" id="ARBA00022723"/>
    </source>
</evidence>
<dbReference type="RefSeq" id="WP_083222996.1">
    <property type="nucleotide sequence ID" value="NZ_FLYE01000018.1"/>
</dbReference>
<keyword evidence="9 11" id="KW-0472">Membrane</keyword>
<dbReference type="OrthoDB" id="7337718at2"/>
<evidence type="ECO:0000313" key="15">
    <source>
        <dbReference type="Proteomes" id="UP000231658"/>
    </source>
</evidence>
<reference evidence="14 15" key="1">
    <citation type="submission" date="2016-07" db="EMBL/GenBank/DDBJ databases">
        <authorList>
            <person name="Lefevre C.T."/>
        </authorList>
    </citation>
    <scope>NUCLEOTIDE SEQUENCE [LARGE SCALE GENOMIC DNA]</scope>
    <source>
        <strain evidence="14">PR1</strain>
    </source>
</reference>
<dbReference type="STRING" id="1867952.MTBPR1_250003"/>
<keyword evidence="4" id="KW-0349">Heme</keyword>
<organism evidence="14 15">
    <name type="scientific">Candidatus Terasakiella magnetica</name>
    <dbReference type="NCBI Taxonomy" id="1867952"/>
    <lineage>
        <taxon>Bacteria</taxon>
        <taxon>Pseudomonadati</taxon>
        <taxon>Pseudomonadota</taxon>
        <taxon>Alphaproteobacteria</taxon>
        <taxon>Rhodospirillales</taxon>
        <taxon>Terasakiellaceae</taxon>
        <taxon>Terasakiella</taxon>
    </lineage>
</organism>
<keyword evidence="3" id="KW-0091">Biomineralization</keyword>
<keyword evidence="5 11" id="KW-0812">Transmembrane</keyword>
<protein>
    <submittedName>
        <fullName evidence="14">Magnetosome protein mamX</fullName>
    </submittedName>
</protein>
<accession>A0A1C3RH47</accession>